<gene>
    <name evidence="2" type="ORF">H0264_18720</name>
</gene>
<name>A0A7D6VF33_9NOCA</name>
<dbReference type="AlphaFoldDB" id="A0A7D6VF33"/>
<dbReference type="EMBL" id="CP059399">
    <property type="protein sequence ID" value="QLY33994.1"/>
    <property type="molecule type" value="Genomic_DNA"/>
</dbReference>
<sequence length="169" mass="19050">MTHNATHTIHPAPMITADEITEWLDELVALYLEQAVRFACEDHARSLGLFEREDSTESWQFGLVRGMWYQLATAIVRAPIPPADKGRLFLGIEAETPAVFRMTDPDPDHVPPSDSDTYAETVYAQYARILQASDAQSYIDWQFSKQLLGLDPDDDTADSIDESGCEERE</sequence>
<evidence type="ECO:0000313" key="2">
    <source>
        <dbReference type="EMBL" id="QLY33994.1"/>
    </source>
</evidence>
<dbReference type="KEGG" id="nhu:H0264_18720"/>
<dbReference type="Proteomes" id="UP000515512">
    <property type="component" value="Chromosome"/>
</dbReference>
<accession>A0A7D6VF33</accession>
<protein>
    <submittedName>
        <fullName evidence="2">Uncharacterized protein</fullName>
    </submittedName>
</protein>
<evidence type="ECO:0000313" key="3">
    <source>
        <dbReference type="Proteomes" id="UP000515512"/>
    </source>
</evidence>
<reference evidence="2 3" key="1">
    <citation type="submission" date="2020-07" db="EMBL/GenBank/DDBJ databases">
        <authorList>
            <person name="Zhuang K."/>
            <person name="Ran Y."/>
        </authorList>
    </citation>
    <scope>NUCLEOTIDE SEQUENCE [LARGE SCALE GENOMIC DNA]</scope>
    <source>
        <strain evidence="2 3">WCH-YHL-001</strain>
    </source>
</reference>
<feature type="region of interest" description="Disordered" evidence="1">
    <location>
        <begin position="148"/>
        <end position="169"/>
    </location>
</feature>
<keyword evidence="3" id="KW-1185">Reference proteome</keyword>
<feature type="compositionally biased region" description="Acidic residues" evidence="1">
    <location>
        <begin position="151"/>
        <end position="169"/>
    </location>
</feature>
<dbReference type="RefSeq" id="WP_181585158.1">
    <property type="nucleotide sequence ID" value="NZ_CP059399.1"/>
</dbReference>
<proteinExistence type="predicted"/>
<evidence type="ECO:0000256" key="1">
    <source>
        <dbReference type="SAM" id="MobiDB-lite"/>
    </source>
</evidence>
<organism evidence="2 3">
    <name type="scientific">Nocardia huaxiensis</name>
    <dbReference type="NCBI Taxonomy" id="2755382"/>
    <lineage>
        <taxon>Bacteria</taxon>
        <taxon>Bacillati</taxon>
        <taxon>Actinomycetota</taxon>
        <taxon>Actinomycetes</taxon>
        <taxon>Mycobacteriales</taxon>
        <taxon>Nocardiaceae</taxon>
        <taxon>Nocardia</taxon>
    </lineage>
</organism>